<feature type="transmembrane region" description="Helical" evidence="7">
    <location>
        <begin position="219"/>
        <end position="239"/>
    </location>
</feature>
<accession>A0A1B9E3F9</accession>
<feature type="transmembrane region" description="Helical" evidence="7">
    <location>
        <begin position="163"/>
        <end position="186"/>
    </location>
</feature>
<keyword evidence="6 7" id="KW-0472">Membrane</keyword>
<keyword evidence="10" id="KW-1185">Reference proteome</keyword>
<keyword evidence="5 7" id="KW-1133">Transmembrane helix</keyword>
<evidence type="ECO:0000313" key="9">
    <source>
        <dbReference type="EMBL" id="OCB76482.1"/>
    </source>
</evidence>
<dbReference type="Proteomes" id="UP000093510">
    <property type="component" value="Unassembled WGS sequence"/>
</dbReference>
<feature type="transmembrane region" description="Helical" evidence="7">
    <location>
        <begin position="84"/>
        <end position="107"/>
    </location>
</feature>
<evidence type="ECO:0000256" key="1">
    <source>
        <dbReference type="ARBA" id="ARBA00004141"/>
    </source>
</evidence>
<protein>
    <submittedName>
        <fullName evidence="9">Rhomboid family intramembrane serine protease</fullName>
    </submittedName>
</protein>
<evidence type="ECO:0000313" key="10">
    <source>
        <dbReference type="Proteomes" id="UP000093510"/>
    </source>
</evidence>
<feature type="transmembrane region" description="Helical" evidence="7">
    <location>
        <begin position="193"/>
        <end position="213"/>
    </location>
</feature>
<keyword evidence="9" id="KW-0645">Protease</keyword>
<comment type="subcellular location">
    <subcellularLocation>
        <location evidence="1">Membrane</location>
        <topology evidence="1">Multi-pass membrane protein</topology>
    </subcellularLocation>
</comment>
<feature type="domain" description="Peptidase S54 rhomboid" evidence="8">
    <location>
        <begin position="146"/>
        <end position="239"/>
    </location>
</feature>
<comment type="caution">
    <text evidence="9">The sequence shown here is derived from an EMBL/GenBank/DDBJ whole genome shotgun (WGS) entry which is preliminary data.</text>
</comment>
<feature type="domain" description="Peptidase S54 rhomboid" evidence="8">
    <location>
        <begin position="44"/>
        <end position="105"/>
    </location>
</feature>
<evidence type="ECO:0000256" key="4">
    <source>
        <dbReference type="ARBA" id="ARBA00022801"/>
    </source>
</evidence>
<evidence type="ECO:0000256" key="5">
    <source>
        <dbReference type="ARBA" id="ARBA00022989"/>
    </source>
</evidence>
<dbReference type="PANTHER" id="PTHR43731:SF14">
    <property type="entry name" value="PRESENILIN-ASSOCIATED RHOMBOID-LIKE PROTEIN, MITOCHONDRIAL"/>
    <property type="match status" value="1"/>
</dbReference>
<dbReference type="EMBL" id="LVEP01000022">
    <property type="protein sequence ID" value="OCB76482.1"/>
    <property type="molecule type" value="Genomic_DNA"/>
</dbReference>
<dbReference type="AlphaFoldDB" id="A0A1B9E3F9"/>
<evidence type="ECO:0000259" key="8">
    <source>
        <dbReference type="Pfam" id="PF01694"/>
    </source>
</evidence>
<evidence type="ECO:0000256" key="3">
    <source>
        <dbReference type="ARBA" id="ARBA00022692"/>
    </source>
</evidence>
<dbReference type="Gene3D" id="1.20.1540.10">
    <property type="entry name" value="Rhomboid-like"/>
    <property type="match status" value="1"/>
</dbReference>
<evidence type="ECO:0000256" key="6">
    <source>
        <dbReference type="ARBA" id="ARBA00023136"/>
    </source>
</evidence>
<dbReference type="InterPro" id="IPR050925">
    <property type="entry name" value="Rhomboid_protease_S54"/>
</dbReference>
<evidence type="ECO:0000256" key="7">
    <source>
        <dbReference type="SAM" id="Phobius"/>
    </source>
</evidence>
<dbReference type="OrthoDB" id="9807874at2"/>
<dbReference type="GO" id="GO:0016020">
    <property type="term" value="C:membrane"/>
    <property type="evidence" value="ECO:0007669"/>
    <property type="project" value="UniProtKB-SubCell"/>
</dbReference>
<dbReference type="PANTHER" id="PTHR43731">
    <property type="entry name" value="RHOMBOID PROTEASE"/>
    <property type="match status" value="1"/>
</dbReference>
<feature type="transmembrane region" description="Helical" evidence="7">
    <location>
        <begin position="12"/>
        <end position="33"/>
    </location>
</feature>
<dbReference type="RefSeq" id="WP_066333762.1">
    <property type="nucleotide sequence ID" value="NZ_CP017688.1"/>
</dbReference>
<gene>
    <name evidence="9" type="ORF">LPBF_05965</name>
</gene>
<sequence length="250" mass="28016">MIQVTETVKQIIIINVLFFLGTLLVGDAAYKILAMYFPENGFFQFWQPITHMFMHGGFMHIFFNMFALYSFGSALESIWGGKKFLFFYISCGLGAAVLHTAINYYYFNQGLDALVASGFYKADILQLLDQGKINTQWQELLTVSEFQNFTSAYLGTVVGASGAIYGVIVAFAFLFPNAELALLFIPVPIKAKYFVPGLVLIDLYLGMSGQSIFGNGGPGIAHFAHVGGALFGFLIMWYWKKNQFNSNRWH</sequence>
<dbReference type="STRING" id="1763534.GCA_001831475_01175"/>
<evidence type="ECO:0000256" key="2">
    <source>
        <dbReference type="ARBA" id="ARBA00009045"/>
    </source>
</evidence>
<dbReference type="InterPro" id="IPR035952">
    <property type="entry name" value="Rhomboid-like_sf"/>
</dbReference>
<proteinExistence type="inferred from homology"/>
<dbReference type="InterPro" id="IPR022764">
    <property type="entry name" value="Peptidase_S54_rhomboid_dom"/>
</dbReference>
<keyword evidence="4" id="KW-0378">Hydrolase</keyword>
<feature type="transmembrane region" description="Helical" evidence="7">
    <location>
        <begin position="53"/>
        <end position="72"/>
    </location>
</feature>
<dbReference type="Pfam" id="PF01694">
    <property type="entry name" value="Rhomboid"/>
    <property type="match status" value="2"/>
</dbReference>
<organism evidence="9 10">
    <name type="scientific">Flavobacterium crassostreae</name>
    <dbReference type="NCBI Taxonomy" id="1763534"/>
    <lineage>
        <taxon>Bacteria</taxon>
        <taxon>Pseudomonadati</taxon>
        <taxon>Bacteroidota</taxon>
        <taxon>Flavobacteriia</taxon>
        <taxon>Flavobacteriales</taxon>
        <taxon>Flavobacteriaceae</taxon>
        <taxon>Flavobacterium</taxon>
    </lineage>
</organism>
<reference evidence="9 10" key="1">
    <citation type="submission" date="2016-03" db="EMBL/GenBank/DDBJ databases">
        <authorList>
            <person name="Ploux O."/>
        </authorList>
    </citation>
    <scope>NUCLEOTIDE SEQUENCE [LARGE SCALE GENOMIC DNA]</scope>
    <source>
        <strain evidence="9 10">LPB0076</strain>
    </source>
</reference>
<keyword evidence="3 7" id="KW-0812">Transmembrane</keyword>
<dbReference type="SUPFAM" id="SSF144091">
    <property type="entry name" value="Rhomboid-like"/>
    <property type="match status" value="1"/>
</dbReference>
<name>A0A1B9E3F9_9FLAO</name>
<comment type="similarity">
    <text evidence="2">Belongs to the peptidase S54 family.</text>
</comment>
<dbReference type="GO" id="GO:0006508">
    <property type="term" value="P:proteolysis"/>
    <property type="evidence" value="ECO:0007669"/>
    <property type="project" value="UniProtKB-KW"/>
</dbReference>
<dbReference type="GO" id="GO:0004252">
    <property type="term" value="F:serine-type endopeptidase activity"/>
    <property type="evidence" value="ECO:0007669"/>
    <property type="project" value="InterPro"/>
</dbReference>